<dbReference type="Pfam" id="PF00582">
    <property type="entry name" value="Usp"/>
    <property type="match status" value="1"/>
</dbReference>
<dbReference type="Proteomes" id="UP000885832">
    <property type="component" value="Unassembled WGS sequence"/>
</dbReference>
<protein>
    <submittedName>
        <fullName evidence="2">Universal stress protein</fullName>
    </submittedName>
</protein>
<dbReference type="Gene3D" id="3.40.50.12370">
    <property type="match status" value="1"/>
</dbReference>
<evidence type="ECO:0000313" key="2">
    <source>
        <dbReference type="EMBL" id="HHJ81126.1"/>
    </source>
</evidence>
<dbReference type="AlphaFoldDB" id="A0A832N6X7"/>
<dbReference type="SUPFAM" id="SSF52402">
    <property type="entry name" value="Adenine nucleotide alpha hydrolases-like"/>
    <property type="match status" value="1"/>
</dbReference>
<comment type="caution">
    <text evidence="2">The sequence shown here is derived from an EMBL/GenBank/DDBJ whole genome shotgun (WGS) entry which is preliminary data.</text>
</comment>
<name>A0A832N6X7_9GAMM</name>
<accession>A0A832N6X7</accession>
<evidence type="ECO:0000259" key="1">
    <source>
        <dbReference type="Pfam" id="PF00582"/>
    </source>
</evidence>
<feature type="domain" description="UspA" evidence="1">
    <location>
        <begin position="1"/>
        <end position="30"/>
    </location>
</feature>
<proteinExistence type="predicted"/>
<feature type="non-terminal residue" evidence="2">
    <location>
        <position position="1"/>
    </location>
</feature>
<dbReference type="EMBL" id="DRNF01000367">
    <property type="protein sequence ID" value="HHJ81126.1"/>
    <property type="molecule type" value="Genomic_DNA"/>
</dbReference>
<sequence length="37" mass="4043">SHSRHGLEHLLGSTARAIVNAAPCDVLAVRYKREVNT</sequence>
<reference evidence="2" key="1">
    <citation type="journal article" date="2020" name="mSystems">
        <title>Genome- and Community-Level Interaction Insights into Carbon Utilization and Element Cycling Functions of Hydrothermarchaeota in Hydrothermal Sediment.</title>
        <authorList>
            <person name="Zhou Z."/>
            <person name="Liu Y."/>
            <person name="Xu W."/>
            <person name="Pan J."/>
            <person name="Luo Z.H."/>
            <person name="Li M."/>
        </authorList>
    </citation>
    <scope>NUCLEOTIDE SEQUENCE [LARGE SCALE GENOMIC DNA]</scope>
    <source>
        <strain evidence="2">HyVt-505</strain>
    </source>
</reference>
<gene>
    <name evidence="2" type="ORF">ENJ65_05790</name>
</gene>
<dbReference type="InterPro" id="IPR006016">
    <property type="entry name" value="UspA"/>
</dbReference>
<organism evidence="2">
    <name type="scientific">Candidatus Tenderia electrophaga</name>
    <dbReference type="NCBI Taxonomy" id="1748243"/>
    <lineage>
        <taxon>Bacteria</taxon>
        <taxon>Pseudomonadati</taxon>
        <taxon>Pseudomonadota</taxon>
        <taxon>Gammaproteobacteria</taxon>
        <taxon>Candidatus Tenderiales</taxon>
        <taxon>Candidatus Tenderiaceae</taxon>
        <taxon>Candidatus Tenderia</taxon>
    </lineage>
</organism>